<dbReference type="AlphaFoldDB" id="A0AA39KC11"/>
<dbReference type="EMBL" id="JAUEPS010000017">
    <property type="protein sequence ID" value="KAK0458392.1"/>
    <property type="molecule type" value="Genomic_DNA"/>
</dbReference>
<protein>
    <submittedName>
        <fullName evidence="1">Uncharacterized protein</fullName>
    </submittedName>
</protein>
<organism evidence="1 2">
    <name type="scientific">Armillaria tabescens</name>
    <name type="common">Ringless honey mushroom</name>
    <name type="synonym">Agaricus tabescens</name>
    <dbReference type="NCBI Taxonomy" id="1929756"/>
    <lineage>
        <taxon>Eukaryota</taxon>
        <taxon>Fungi</taxon>
        <taxon>Dikarya</taxon>
        <taxon>Basidiomycota</taxon>
        <taxon>Agaricomycotina</taxon>
        <taxon>Agaricomycetes</taxon>
        <taxon>Agaricomycetidae</taxon>
        <taxon>Agaricales</taxon>
        <taxon>Marasmiineae</taxon>
        <taxon>Physalacriaceae</taxon>
        <taxon>Desarmillaria</taxon>
    </lineage>
</organism>
<dbReference type="Proteomes" id="UP001175211">
    <property type="component" value="Unassembled WGS sequence"/>
</dbReference>
<sequence>MSSVILPSRGKCIQVIDSNQYCQCLWFFPPESPLLDQNICSLCGHGIYAHVDYVSMVVHHCFATNCAAYFPKTARVQACTCSAYLIDHKPVRNAHRSPTPLPYGADASIHDNGLPSNVNTSTGDTMNISFTPIPMPSPSTNINPSYSYGDTMIFTSTPQPVIQMGTTQIDAYSRSEVENSYITQYQDHNSSVNVQDPNGEFREDYLTISYNEVHGTGSWAGQLE</sequence>
<dbReference type="GeneID" id="85356686"/>
<comment type="caution">
    <text evidence="1">The sequence shown here is derived from an EMBL/GenBank/DDBJ whole genome shotgun (WGS) entry which is preliminary data.</text>
</comment>
<proteinExistence type="predicted"/>
<keyword evidence="2" id="KW-1185">Reference proteome</keyword>
<name>A0AA39KC11_ARMTA</name>
<accession>A0AA39KC11</accession>
<reference evidence="1" key="1">
    <citation type="submission" date="2023-06" db="EMBL/GenBank/DDBJ databases">
        <authorList>
            <consortium name="Lawrence Berkeley National Laboratory"/>
            <person name="Ahrendt S."/>
            <person name="Sahu N."/>
            <person name="Indic B."/>
            <person name="Wong-Bajracharya J."/>
            <person name="Merenyi Z."/>
            <person name="Ke H.-M."/>
            <person name="Monk M."/>
            <person name="Kocsube S."/>
            <person name="Drula E."/>
            <person name="Lipzen A."/>
            <person name="Balint B."/>
            <person name="Henrissat B."/>
            <person name="Andreopoulos B."/>
            <person name="Martin F.M."/>
            <person name="Harder C.B."/>
            <person name="Rigling D."/>
            <person name="Ford K.L."/>
            <person name="Foster G.D."/>
            <person name="Pangilinan J."/>
            <person name="Papanicolaou A."/>
            <person name="Barry K."/>
            <person name="LaButti K."/>
            <person name="Viragh M."/>
            <person name="Koriabine M."/>
            <person name="Yan M."/>
            <person name="Riley R."/>
            <person name="Champramary S."/>
            <person name="Plett K.L."/>
            <person name="Tsai I.J."/>
            <person name="Slot J."/>
            <person name="Sipos G."/>
            <person name="Plett J."/>
            <person name="Nagy L.G."/>
            <person name="Grigoriev I.V."/>
        </authorList>
    </citation>
    <scope>NUCLEOTIDE SEQUENCE</scope>
    <source>
        <strain evidence="1">CCBAS 213</strain>
    </source>
</reference>
<gene>
    <name evidence="1" type="ORF">EV420DRAFT_1542013</name>
</gene>
<evidence type="ECO:0000313" key="2">
    <source>
        <dbReference type="Proteomes" id="UP001175211"/>
    </source>
</evidence>
<dbReference type="RefSeq" id="XP_060330662.1">
    <property type="nucleotide sequence ID" value="XM_060473138.1"/>
</dbReference>
<evidence type="ECO:0000313" key="1">
    <source>
        <dbReference type="EMBL" id="KAK0458392.1"/>
    </source>
</evidence>